<protein>
    <submittedName>
        <fullName evidence="4">Uncharacterized protein</fullName>
    </submittedName>
</protein>
<dbReference type="InterPro" id="IPR045782">
    <property type="entry name" value="TrbL_3"/>
</dbReference>
<organism evidence="4 5">
    <name type="scientific">Brevibacillus laterosporus</name>
    <name type="common">Bacillus laterosporus</name>
    <dbReference type="NCBI Taxonomy" id="1465"/>
    <lineage>
        <taxon>Bacteria</taxon>
        <taxon>Bacillati</taxon>
        <taxon>Bacillota</taxon>
        <taxon>Bacilli</taxon>
        <taxon>Bacillales</taxon>
        <taxon>Paenibacillaceae</taxon>
        <taxon>Brevibacillus</taxon>
    </lineage>
</organism>
<keyword evidence="2" id="KW-0472">Membrane</keyword>
<feature type="transmembrane region" description="Helical" evidence="2">
    <location>
        <begin position="328"/>
        <end position="351"/>
    </location>
</feature>
<dbReference type="AlphaFoldDB" id="A0AAP3GCF7"/>
<keyword evidence="2" id="KW-1133">Transmembrane helix</keyword>
<name>A0AAP3GCF7_BRELA</name>
<evidence type="ECO:0000256" key="1">
    <source>
        <dbReference type="SAM" id="MobiDB-lite"/>
    </source>
</evidence>
<feature type="transmembrane region" description="Helical" evidence="2">
    <location>
        <begin position="387"/>
        <end position="409"/>
    </location>
</feature>
<feature type="chain" id="PRO_5042947412" evidence="3">
    <location>
        <begin position="24"/>
        <end position="576"/>
    </location>
</feature>
<feature type="transmembrane region" description="Helical" evidence="2">
    <location>
        <begin position="144"/>
        <end position="161"/>
    </location>
</feature>
<dbReference type="EMBL" id="JAPTNE010000039">
    <property type="protein sequence ID" value="MCZ0809582.1"/>
    <property type="molecule type" value="Genomic_DNA"/>
</dbReference>
<feature type="transmembrane region" description="Helical" evidence="2">
    <location>
        <begin position="168"/>
        <end position="186"/>
    </location>
</feature>
<proteinExistence type="predicted"/>
<evidence type="ECO:0000313" key="5">
    <source>
        <dbReference type="Proteomes" id="UP001077662"/>
    </source>
</evidence>
<keyword evidence="3" id="KW-0732">Signal</keyword>
<dbReference type="Pfam" id="PF19590">
    <property type="entry name" value="TrbL_3"/>
    <property type="match status" value="1"/>
</dbReference>
<feature type="transmembrane region" description="Helical" evidence="2">
    <location>
        <begin position="192"/>
        <end position="211"/>
    </location>
</feature>
<feature type="compositionally biased region" description="Basic and acidic residues" evidence="1">
    <location>
        <begin position="538"/>
        <end position="549"/>
    </location>
</feature>
<dbReference type="RefSeq" id="WP_258434591.1">
    <property type="nucleotide sequence ID" value="NZ_JANSGW010000039.1"/>
</dbReference>
<sequence>MKKWMMWLLLCLMLIGISTSVYAEAPNSAPSKGIDLIFPDEEEMGYTSPGDQLLYKKFQNSNYKWDTAQRLFQMQGITPKVGDTGEITSTNVLRFFQDINLAIFKFTIFVFQLGFASEGDFLIQAIEKVSDEIRPFKSYVYDNLFWFVSLFLSFIVLVKYAQGRNGEAFKAIFLALITTAAIFIAIDNLSEIMSFGLGLVDGVVLTVLGLVNFSPVQEGGVATSVGHRIVEICNTIFTLNVHQPWMFGEFGSLESPMVTGDESGQVQKIEALQDVKISTGDDWAEVLLSYSPGSEERTELVQVLGDKQLSHDAGFNNSYLWSGAGDRWILLILSFVTNLVDAILFGGTGIIQYIGKILIIVLACVMPFLAVFGFFGKGGHQALLKVLGWFGYAFALKIAAAALVGIPMIVNHFISTAMMKYAVAIAIHCFVSLVGCCLLPFVFTHIAPAIIKGTMQGLIRGSRFADHPRAYMRREATKFMGKSESSVDSVESLRRSRRPRSQNTSRTRYQKEVVNQNNKGSVKKEKQNQNDKNAQNAKRLEREQSHDRSQSNQSPKIMKVRGRMPRSIKGRKGRGK</sequence>
<evidence type="ECO:0000256" key="3">
    <source>
        <dbReference type="SAM" id="SignalP"/>
    </source>
</evidence>
<evidence type="ECO:0000313" key="4">
    <source>
        <dbReference type="EMBL" id="MCZ0809582.1"/>
    </source>
</evidence>
<feature type="region of interest" description="Disordered" evidence="1">
    <location>
        <begin position="476"/>
        <end position="576"/>
    </location>
</feature>
<feature type="compositionally biased region" description="Basic residues" evidence="1">
    <location>
        <begin position="558"/>
        <end position="576"/>
    </location>
</feature>
<feature type="signal peptide" evidence="3">
    <location>
        <begin position="1"/>
        <end position="23"/>
    </location>
</feature>
<dbReference type="Proteomes" id="UP001077662">
    <property type="component" value="Unassembled WGS sequence"/>
</dbReference>
<comment type="caution">
    <text evidence="4">The sequence shown here is derived from an EMBL/GenBank/DDBJ whole genome shotgun (WGS) entry which is preliminary data.</text>
</comment>
<feature type="transmembrane region" description="Helical" evidence="2">
    <location>
        <begin position="357"/>
        <end position="375"/>
    </location>
</feature>
<feature type="compositionally biased region" description="Polar residues" evidence="1">
    <location>
        <begin position="501"/>
        <end position="520"/>
    </location>
</feature>
<evidence type="ECO:0000256" key="2">
    <source>
        <dbReference type="SAM" id="Phobius"/>
    </source>
</evidence>
<accession>A0AAP3GCF7</accession>
<feature type="transmembrane region" description="Helical" evidence="2">
    <location>
        <begin position="421"/>
        <end position="443"/>
    </location>
</feature>
<keyword evidence="2" id="KW-0812">Transmembrane</keyword>
<gene>
    <name evidence="4" type="ORF">O0554_22230</name>
</gene>
<reference evidence="4" key="1">
    <citation type="submission" date="2022-09" db="EMBL/GenBank/DDBJ databases">
        <title>Genome analysis and characterization of larvicidal activity of Brevibacillus strains.</title>
        <authorList>
            <person name="Patrusheva E.V."/>
            <person name="Izotova A.O."/>
            <person name="Toshchakov S.V."/>
            <person name="Sineoky S.P."/>
        </authorList>
    </citation>
    <scope>NUCLEOTIDE SEQUENCE</scope>
    <source>
        <strain evidence="4">VKPM_B-13247</strain>
    </source>
</reference>